<evidence type="ECO:0000256" key="1">
    <source>
        <dbReference type="SAM" id="MobiDB-lite"/>
    </source>
</evidence>
<keyword evidence="4" id="KW-1185">Reference proteome</keyword>
<reference evidence="2" key="1">
    <citation type="submission" date="2021-02" db="EMBL/GenBank/DDBJ databases">
        <authorList>
            <person name="Nowell W R."/>
        </authorList>
    </citation>
    <scope>NUCLEOTIDE SEQUENCE</scope>
</reference>
<dbReference type="AlphaFoldDB" id="A0A815BK76"/>
<sequence>MGGLSPPQSKILAPPPEGTSQ</sequence>
<evidence type="ECO:0000313" key="2">
    <source>
        <dbReference type="EMBL" id="CAF1268631.1"/>
    </source>
</evidence>
<dbReference type="Proteomes" id="UP000681722">
    <property type="component" value="Unassembled WGS sequence"/>
</dbReference>
<feature type="region of interest" description="Disordered" evidence="1">
    <location>
        <begin position="1"/>
        <end position="21"/>
    </location>
</feature>
<comment type="caution">
    <text evidence="2">The sequence shown here is derived from an EMBL/GenBank/DDBJ whole genome shotgun (WGS) entry which is preliminary data.</text>
</comment>
<dbReference type="Proteomes" id="UP000663829">
    <property type="component" value="Unassembled WGS sequence"/>
</dbReference>
<dbReference type="EMBL" id="CAJNOQ010011096">
    <property type="protein sequence ID" value="CAF1268631.1"/>
    <property type="molecule type" value="Genomic_DNA"/>
</dbReference>
<gene>
    <name evidence="2" type="ORF">GPM918_LOCUS26967</name>
    <name evidence="3" type="ORF">SRO942_LOCUS27211</name>
</gene>
<dbReference type="EMBL" id="CAJOBC010022133">
    <property type="protein sequence ID" value="CAF4054222.1"/>
    <property type="molecule type" value="Genomic_DNA"/>
</dbReference>
<evidence type="ECO:0000313" key="3">
    <source>
        <dbReference type="EMBL" id="CAF4054222.1"/>
    </source>
</evidence>
<evidence type="ECO:0000313" key="4">
    <source>
        <dbReference type="Proteomes" id="UP000663829"/>
    </source>
</evidence>
<name>A0A815BK76_9BILA</name>
<accession>A0A815BK76</accession>
<organism evidence="2 4">
    <name type="scientific">Didymodactylos carnosus</name>
    <dbReference type="NCBI Taxonomy" id="1234261"/>
    <lineage>
        <taxon>Eukaryota</taxon>
        <taxon>Metazoa</taxon>
        <taxon>Spiralia</taxon>
        <taxon>Gnathifera</taxon>
        <taxon>Rotifera</taxon>
        <taxon>Eurotatoria</taxon>
        <taxon>Bdelloidea</taxon>
        <taxon>Philodinida</taxon>
        <taxon>Philodinidae</taxon>
        <taxon>Didymodactylos</taxon>
    </lineage>
</organism>
<feature type="non-terminal residue" evidence="2">
    <location>
        <position position="21"/>
    </location>
</feature>
<protein>
    <submittedName>
        <fullName evidence="2">Uncharacterized protein</fullName>
    </submittedName>
</protein>
<proteinExistence type="predicted"/>